<evidence type="ECO:0000313" key="2">
    <source>
        <dbReference type="EMBL" id="OLN97170.1"/>
    </source>
</evidence>
<feature type="region of interest" description="Disordered" evidence="1">
    <location>
        <begin position="1"/>
        <end position="68"/>
    </location>
</feature>
<organism evidence="2 3">
    <name type="scientific">Colletotrichum chlorophyti</name>
    <dbReference type="NCBI Taxonomy" id="708187"/>
    <lineage>
        <taxon>Eukaryota</taxon>
        <taxon>Fungi</taxon>
        <taxon>Dikarya</taxon>
        <taxon>Ascomycota</taxon>
        <taxon>Pezizomycotina</taxon>
        <taxon>Sordariomycetes</taxon>
        <taxon>Hypocreomycetidae</taxon>
        <taxon>Glomerellales</taxon>
        <taxon>Glomerellaceae</taxon>
        <taxon>Colletotrichum</taxon>
    </lineage>
</organism>
<dbReference type="EMBL" id="MPGH01000011">
    <property type="protein sequence ID" value="OLN97170.1"/>
    <property type="molecule type" value="Genomic_DNA"/>
</dbReference>
<comment type="caution">
    <text evidence="2">The sequence shown here is derived from an EMBL/GenBank/DDBJ whole genome shotgun (WGS) entry which is preliminary data.</text>
</comment>
<accession>A0A1Q8S6W2</accession>
<name>A0A1Q8S6W2_9PEZI</name>
<keyword evidence="3" id="KW-1185">Reference proteome</keyword>
<feature type="compositionally biased region" description="Low complexity" evidence="1">
    <location>
        <begin position="57"/>
        <end position="68"/>
    </location>
</feature>
<evidence type="ECO:0000313" key="3">
    <source>
        <dbReference type="Proteomes" id="UP000186583"/>
    </source>
</evidence>
<dbReference type="Proteomes" id="UP000186583">
    <property type="component" value="Unassembled WGS sequence"/>
</dbReference>
<evidence type="ECO:0000256" key="1">
    <source>
        <dbReference type="SAM" id="MobiDB-lite"/>
    </source>
</evidence>
<gene>
    <name evidence="2" type="ORF">CCHL11_02085</name>
</gene>
<dbReference type="STRING" id="708187.A0A1Q8S6W2"/>
<feature type="compositionally biased region" description="Basic and acidic residues" evidence="1">
    <location>
        <begin position="7"/>
        <end position="19"/>
    </location>
</feature>
<reference evidence="2 3" key="1">
    <citation type="submission" date="2016-11" db="EMBL/GenBank/DDBJ databases">
        <title>Draft Genome Assembly of Colletotrichum chlorophyti a pathogen of herbaceous plants.</title>
        <authorList>
            <person name="Gan P."/>
            <person name="Narusaka M."/>
            <person name="Tsushima A."/>
            <person name="Narusaka Y."/>
            <person name="Takano Y."/>
            <person name="Shirasu K."/>
        </authorList>
    </citation>
    <scope>NUCLEOTIDE SEQUENCE [LARGE SCALE GENOMIC DNA]</scope>
    <source>
        <strain evidence="2 3">NTL11</strain>
    </source>
</reference>
<sequence length="161" mass="17175">MPIGKSARNDEHVTGRELDGSQLRLGGAPPPYEETAPSATPELTPEDDAPPYADAIPSVSSPATSVPATVKFPPVLNAYVQRRFTKTFHLGTSADAKLFAVYYRTGILSKQRDVTVYDGPSDKAPVLATAGRTSGVVGTDPATITVPPRKDHGEAYPFRPR</sequence>
<dbReference type="AlphaFoldDB" id="A0A1Q8S6W2"/>
<proteinExistence type="predicted"/>
<dbReference type="OrthoDB" id="3431997at2759"/>
<protein>
    <submittedName>
        <fullName evidence="2">Uncharacterized protein</fullName>
    </submittedName>
</protein>